<sequence>MIALTESEIRASFVNCSQGEAKRLRVPLGLADTAWDTLDFLGWRDPGAPAAAYVVTQWRGTLTGLVMRLSTDRRATGRQNMCALCHTVHSTTDVALMVAPRPGAAGRAGNTVGTYLCTDLACSLYARHLKRPDRVQPVETLTTEKRIERVQANLDTFVRRVVEAS</sequence>
<dbReference type="Proteomes" id="UP000244867">
    <property type="component" value="Unassembled WGS sequence"/>
</dbReference>
<evidence type="ECO:0000313" key="2">
    <source>
        <dbReference type="EMBL" id="PUA81235.1"/>
    </source>
</evidence>
<dbReference type="EMBL" id="PYXZ01000003">
    <property type="protein sequence ID" value="PUA81235.1"/>
    <property type="molecule type" value="Genomic_DNA"/>
</dbReference>
<dbReference type="OrthoDB" id="4171838at2"/>
<evidence type="ECO:0000313" key="3">
    <source>
        <dbReference type="Proteomes" id="UP000244867"/>
    </source>
</evidence>
<gene>
    <name evidence="2" type="ORF">C7S10_09380</name>
</gene>
<protein>
    <recommendedName>
        <fullName evidence="1">Elongation factor G-binding protein C-terminal treble-clef zinc-finger domain-containing protein</fullName>
    </recommendedName>
</protein>
<proteinExistence type="predicted"/>
<reference evidence="2 3" key="1">
    <citation type="submission" date="2018-03" db="EMBL/GenBank/DDBJ databases">
        <authorList>
            <person name="Keele B.F."/>
        </authorList>
    </citation>
    <scope>NUCLEOTIDE SEQUENCE [LARGE SCALE GENOMIC DNA]</scope>
    <source>
        <strain evidence="2 3">IB-3</strain>
    </source>
</reference>
<keyword evidence="3" id="KW-1185">Reference proteome</keyword>
<accession>A0A2R7YXW3</accession>
<name>A0A2R7YXW3_9ACTN</name>
<comment type="caution">
    <text evidence="2">The sequence shown here is derived from an EMBL/GenBank/DDBJ whole genome shotgun (WGS) entry which is preliminary data.</text>
</comment>
<evidence type="ECO:0000259" key="1">
    <source>
        <dbReference type="Pfam" id="PF16571"/>
    </source>
</evidence>
<feature type="domain" description="Elongation factor G-binding protein C-terminal treble-clef zinc-finger" evidence="1">
    <location>
        <begin position="8"/>
        <end position="161"/>
    </location>
</feature>
<dbReference type="RefSeq" id="WP_108344176.1">
    <property type="nucleotide sequence ID" value="NZ_PYXZ01000003.1"/>
</dbReference>
<dbReference type="Pfam" id="PF16571">
    <property type="entry name" value="FBP_C"/>
    <property type="match status" value="1"/>
</dbReference>
<dbReference type="AlphaFoldDB" id="A0A2R7YXW3"/>
<dbReference type="InterPro" id="IPR032330">
    <property type="entry name" value="EF-G-binding_C"/>
</dbReference>
<organism evidence="2 3">
    <name type="scientific">Nocardioides currus</name>
    <dbReference type="NCBI Taxonomy" id="2133958"/>
    <lineage>
        <taxon>Bacteria</taxon>
        <taxon>Bacillati</taxon>
        <taxon>Actinomycetota</taxon>
        <taxon>Actinomycetes</taxon>
        <taxon>Propionibacteriales</taxon>
        <taxon>Nocardioidaceae</taxon>
        <taxon>Nocardioides</taxon>
    </lineage>
</organism>